<dbReference type="SMART" id="SM01038">
    <property type="entry name" value="Bgal_small_N"/>
    <property type="match status" value="1"/>
</dbReference>
<dbReference type="SUPFAM" id="SSF51445">
    <property type="entry name" value="(Trans)glycosidases"/>
    <property type="match status" value="1"/>
</dbReference>
<dbReference type="GO" id="GO:0004565">
    <property type="term" value="F:beta-galactosidase activity"/>
    <property type="evidence" value="ECO:0007669"/>
    <property type="project" value="UniProtKB-EC"/>
</dbReference>
<dbReference type="InterPro" id="IPR036156">
    <property type="entry name" value="Beta-gal/glucu_dom_sf"/>
</dbReference>
<dbReference type="InterPro" id="IPR014718">
    <property type="entry name" value="GH-type_carb-bd"/>
</dbReference>
<evidence type="ECO:0000259" key="8">
    <source>
        <dbReference type="SMART" id="SM01038"/>
    </source>
</evidence>
<evidence type="ECO:0000256" key="1">
    <source>
        <dbReference type="ARBA" id="ARBA00001412"/>
    </source>
</evidence>
<dbReference type="EMBL" id="JGZQ01000001">
    <property type="protein sequence ID" value="KFI98751.1"/>
    <property type="molecule type" value="Genomic_DNA"/>
</dbReference>
<feature type="domain" description="Beta galactosidase small chain/" evidence="8">
    <location>
        <begin position="747"/>
        <end position="1021"/>
    </location>
</feature>
<protein>
    <recommendedName>
        <fullName evidence="3 7">Beta-galactosidase</fullName>
        <ecNumber evidence="3 7">3.2.1.23</ecNumber>
    </recommendedName>
    <alternativeName>
        <fullName evidence="6 7">Lactase</fullName>
    </alternativeName>
</protein>
<accession>A0A087DTA1</accession>
<dbReference type="Pfam" id="PF16353">
    <property type="entry name" value="LacZ_4"/>
    <property type="match status" value="1"/>
</dbReference>
<dbReference type="Gene3D" id="2.60.40.10">
    <property type="entry name" value="Immunoglobulins"/>
    <property type="match status" value="2"/>
</dbReference>
<sequence>MANETRIEHASETWLADSTVFEVNRVPAHSDHKCYAHDPQTNEWSDLRQSLDGEWRVEVVQASDIEFNEEPFARENFDDSGFERIQVPGHLQMAGLMNNKYVNIQYPWDGHENPAEPNIPENNHVALYRKTFTMANRLADTKNAGGTVSIVFHGMATAIYVWVNGMFVGYGEDGFTPNEFDITEMLHDGENVVAVACYEYSSASWLEDQDFWRLHGLFRSVELAAQPHVHIENMQIESDWDPESGSASLDAALTVRNAADAATISATLKDSDGNVVWETANCADPDTSISTGSLNGIRPWSAEDPVLYEFEVTVIDHAGNIAEVAVQKVGFRRFRIEDGIMTINGKRIVFKGADRHEFDPKRGRAITEQDMIDDVVFCKRHNLNAIRTSHYPNQERWYELCDEYGIYLIDETNLETHGSWCLPGDVLTEETAVPGSKAHWEGACVDRVNSMVRRDYNHPSVLIWSLGNESYTGDVFRAMYKRVHDIDPNRPVHYEGVTHNRDYDDVTDIETRMYAHADAIEEYLKNDPQKPYISCEYMHAMGNSCGNMDEYTALERYPKYQGGFIWDFIDQAIYATQPDGTTSLRYGGDFGDRPSDYEFSGNGLVFADRKPTPKAQEVKQLYSNVHIDVAEDSVTIKNDNLFTSTGEYTFVLRVLADGEPVWQSERRFDVPAGSTEKLDVDWPLDLYRDGASELVLEVSQRLAKATNWAVAGYELAFGQTVVAGSKKVSAPVKPVDGTVTVGRWNVGVQGSGREVLLSRTQGGLVSYTFNNREFVLRRPAVTTFRALTDNDRGAGHGFERAQWLGAGRYARCVGNEIEQIDEDTVKASYTYELATPQRTKVTVSYTADTTGRVNLHVEYPGEPGDLPTIPAFGIEWTLPVQYSNLRFFGAGPEETYQDCKHAKLGVWSTDAFKDHAPYLMPQETGNHEDVRWAEITDEKGHGLRISRAEGAEPFAMSLQPYSSFMLEEAQHQDELPAPKHMFLRVLAEQMGVGGDDSWMSPVHPQYHIPADQPISLDVDLDLI</sequence>
<dbReference type="EC" id="3.2.1.23" evidence="3 7"/>
<dbReference type="PROSITE" id="PS00719">
    <property type="entry name" value="GLYCOSYL_HYDROL_F2_1"/>
    <property type="match status" value="1"/>
</dbReference>
<evidence type="ECO:0000313" key="10">
    <source>
        <dbReference type="Proteomes" id="UP000029091"/>
    </source>
</evidence>
<gene>
    <name evidence="9" type="ORF">BSTER_1839</name>
</gene>
<evidence type="ECO:0000256" key="4">
    <source>
        <dbReference type="ARBA" id="ARBA00022801"/>
    </source>
</evidence>
<dbReference type="SUPFAM" id="SSF49785">
    <property type="entry name" value="Galactose-binding domain-like"/>
    <property type="match status" value="1"/>
</dbReference>
<dbReference type="PRINTS" id="PR00132">
    <property type="entry name" value="GLHYDRLASE2"/>
</dbReference>
<dbReference type="InterPro" id="IPR013783">
    <property type="entry name" value="Ig-like_fold"/>
</dbReference>
<proteinExistence type="inferred from homology"/>
<name>A0A087DTA1_BIFAD</name>
<reference evidence="9 10" key="1">
    <citation type="submission" date="2014-03" db="EMBL/GenBank/DDBJ databases">
        <title>Genomics of Bifidobacteria.</title>
        <authorList>
            <person name="Ventura M."/>
            <person name="Milani C."/>
            <person name="Lugli G.A."/>
        </authorList>
    </citation>
    <scope>NUCLEOTIDE SEQUENCE [LARGE SCALE GENOMIC DNA]</scope>
    <source>
        <strain evidence="10">JCM 15918</strain>
    </source>
</reference>
<dbReference type="SUPFAM" id="SSF74650">
    <property type="entry name" value="Galactose mutarotase-like"/>
    <property type="match status" value="1"/>
</dbReference>
<dbReference type="InterPro" id="IPR032312">
    <property type="entry name" value="LacZ_4"/>
</dbReference>
<comment type="similarity">
    <text evidence="2 7">Belongs to the glycosyl hydrolase 2 family.</text>
</comment>
<comment type="catalytic activity">
    <reaction evidence="1 7">
        <text>Hydrolysis of terminal non-reducing beta-D-galactose residues in beta-D-galactosides.</text>
        <dbReference type="EC" id="3.2.1.23"/>
    </reaction>
</comment>
<dbReference type="InterPro" id="IPR008979">
    <property type="entry name" value="Galactose-bd-like_sf"/>
</dbReference>
<dbReference type="RefSeq" id="WP_033500203.1">
    <property type="nucleotide sequence ID" value="NZ_JDUX01000012.1"/>
</dbReference>
<dbReference type="PANTHER" id="PTHR46323:SF2">
    <property type="entry name" value="BETA-GALACTOSIDASE"/>
    <property type="match status" value="1"/>
</dbReference>
<dbReference type="Proteomes" id="UP000029091">
    <property type="component" value="Unassembled WGS sequence"/>
</dbReference>
<dbReference type="InterPro" id="IPR011013">
    <property type="entry name" value="Gal_mutarotase_sf_dom"/>
</dbReference>
<dbReference type="GO" id="GO:0030246">
    <property type="term" value="F:carbohydrate binding"/>
    <property type="evidence" value="ECO:0007669"/>
    <property type="project" value="InterPro"/>
</dbReference>
<keyword evidence="5 7" id="KW-0326">Glycosidase</keyword>
<dbReference type="InterPro" id="IPR006104">
    <property type="entry name" value="Glyco_hydro_2_N"/>
</dbReference>
<dbReference type="InterPro" id="IPR006103">
    <property type="entry name" value="Glyco_hydro_2_cat"/>
</dbReference>
<evidence type="ECO:0000256" key="2">
    <source>
        <dbReference type="ARBA" id="ARBA00007401"/>
    </source>
</evidence>
<dbReference type="InterPro" id="IPR006101">
    <property type="entry name" value="Glyco_hydro_2"/>
</dbReference>
<dbReference type="Gene3D" id="3.20.20.80">
    <property type="entry name" value="Glycosidases"/>
    <property type="match status" value="1"/>
</dbReference>
<dbReference type="Pfam" id="PF00703">
    <property type="entry name" value="Glyco_hydro_2"/>
    <property type="match status" value="1"/>
</dbReference>
<evidence type="ECO:0000256" key="3">
    <source>
        <dbReference type="ARBA" id="ARBA00012756"/>
    </source>
</evidence>
<dbReference type="PANTHER" id="PTHR46323">
    <property type="entry name" value="BETA-GALACTOSIDASE"/>
    <property type="match status" value="1"/>
</dbReference>
<dbReference type="Gene3D" id="2.60.120.260">
    <property type="entry name" value="Galactose-binding domain-like"/>
    <property type="match status" value="1"/>
</dbReference>
<dbReference type="InterPro" id="IPR006102">
    <property type="entry name" value="Ig-like_GH2"/>
</dbReference>
<evidence type="ECO:0000256" key="5">
    <source>
        <dbReference type="ARBA" id="ARBA00023295"/>
    </source>
</evidence>
<dbReference type="InterPro" id="IPR017853">
    <property type="entry name" value="GH"/>
</dbReference>
<dbReference type="Pfam" id="PF02929">
    <property type="entry name" value="Bgal_small_N"/>
    <property type="match status" value="1"/>
</dbReference>
<evidence type="ECO:0000256" key="7">
    <source>
        <dbReference type="RuleBase" id="RU361154"/>
    </source>
</evidence>
<dbReference type="Pfam" id="PF02837">
    <property type="entry name" value="Glyco_hydro_2_N"/>
    <property type="match status" value="1"/>
</dbReference>
<dbReference type="SUPFAM" id="SSF49303">
    <property type="entry name" value="beta-Galactosidase/glucuronidase domain"/>
    <property type="match status" value="2"/>
</dbReference>
<organism evidence="9 10">
    <name type="scientific">Bifidobacterium adolescentis JCM 15918</name>
    <dbReference type="NCBI Taxonomy" id="1437612"/>
    <lineage>
        <taxon>Bacteria</taxon>
        <taxon>Bacillati</taxon>
        <taxon>Actinomycetota</taxon>
        <taxon>Actinomycetes</taxon>
        <taxon>Bifidobacteriales</taxon>
        <taxon>Bifidobacteriaceae</taxon>
        <taxon>Bifidobacterium</taxon>
    </lineage>
</organism>
<keyword evidence="4 7" id="KW-0378">Hydrolase</keyword>
<dbReference type="InterPro" id="IPR023230">
    <property type="entry name" value="Glyco_hydro_2_CS"/>
</dbReference>
<comment type="caution">
    <text evidence="9">The sequence shown here is derived from an EMBL/GenBank/DDBJ whole genome shotgun (WGS) entry which is preliminary data.</text>
</comment>
<dbReference type="GO" id="GO:0005990">
    <property type="term" value="P:lactose catabolic process"/>
    <property type="evidence" value="ECO:0007669"/>
    <property type="project" value="TreeGrafter"/>
</dbReference>
<evidence type="ECO:0000256" key="6">
    <source>
        <dbReference type="ARBA" id="ARBA00032230"/>
    </source>
</evidence>
<dbReference type="AlphaFoldDB" id="A0A087DTA1"/>
<dbReference type="Gene3D" id="2.70.98.10">
    <property type="match status" value="1"/>
</dbReference>
<evidence type="ECO:0000313" key="9">
    <source>
        <dbReference type="EMBL" id="KFI98751.1"/>
    </source>
</evidence>
<dbReference type="InterPro" id="IPR004199">
    <property type="entry name" value="B-gal_small/dom_5"/>
</dbReference>
<dbReference type="InterPro" id="IPR050347">
    <property type="entry name" value="Bact_Beta-galactosidase"/>
</dbReference>
<dbReference type="Pfam" id="PF02836">
    <property type="entry name" value="Glyco_hydro_2_C"/>
    <property type="match status" value="1"/>
</dbReference>
<dbReference type="GO" id="GO:0009341">
    <property type="term" value="C:beta-galactosidase complex"/>
    <property type="evidence" value="ECO:0007669"/>
    <property type="project" value="InterPro"/>
</dbReference>